<feature type="compositionally biased region" description="Basic and acidic residues" evidence="1">
    <location>
        <begin position="386"/>
        <end position="396"/>
    </location>
</feature>
<dbReference type="Proteomes" id="UP000233837">
    <property type="component" value="Unassembled WGS sequence"/>
</dbReference>
<sequence>MPWGNVSSKIQDQNKGFFKLDADEASPSKSRSFKDVLAGSTGDTLLSFTHSTFKGIPAVLILDDDVLKLASPFRFTLVGKFGVRRLNLDAIRSLFGNLKLSSFYSVGLLDSKHVAIQFLNDLDYSRIFARRSYFILNCQMRILKWTPFFDVKEESPIVSIWISFPNLRLHFFNPKVLHALGSIFGCPLQTDQATASRTRPSVVRVLVEVDITKKHAKEVWVGSKDLGYLQKVEFEKILDFCVHCKAHGHSVSKCFILHPKLKKTSNNSTGLVGNKAPVNDNPEIANTVTNVEVQSNVERTGNEPLKVPKSLVTPATSPVNILIVNDNIITENVEVPNIFISVDSMLNNSNSPLNLVIIENKDNALIKDCEEDGEGNSSAVSMGKGKNIEKEWLSKS</sequence>
<evidence type="ECO:0000313" key="3">
    <source>
        <dbReference type="EMBL" id="PKU60352.1"/>
    </source>
</evidence>
<feature type="region of interest" description="Disordered" evidence="1">
    <location>
        <begin position="372"/>
        <end position="396"/>
    </location>
</feature>
<accession>A0A2I0VAC2</accession>
<feature type="domain" description="DUF4283" evidence="2">
    <location>
        <begin position="73"/>
        <end position="152"/>
    </location>
</feature>
<organism evidence="3 4">
    <name type="scientific">Dendrobium catenatum</name>
    <dbReference type="NCBI Taxonomy" id="906689"/>
    <lineage>
        <taxon>Eukaryota</taxon>
        <taxon>Viridiplantae</taxon>
        <taxon>Streptophyta</taxon>
        <taxon>Embryophyta</taxon>
        <taxon>Tracheophyta</taxon>
        <taxon>Spermatophyta</taxon>
        <taxon>Magnoliopsida</taxon>
        <taxon>Liliopsida</taxon>
        <taxon>Asparagales</taxon>
        <taxon>Orchidaceae</taxon>
        <taxon>Epidendroideae</taxon>
        <taxon>Malaxideae</taxon>
        <taxon>Dendrobiinae</taxon>
        <taxon>Dendrobium</taxon>
    </lineage>
</organism>
<dbReference type="STRING" id="906689.A0A2I0VAC2"/>
<dbReference type="EMBL" id="KZ503957">
    <property type="protein sequence ID" value="PKU60352.1"/>
    <property type="molecule type" value="Genomic_DNA"/>
</dbReference>
<dbReference type="InterPro" id="IPR025558">
    <property type="entry name" value="DUF4283"/>
</dbReference>
<protein>
    <recommendedName>
        <fullName evidence="2">DUF4283 domain-containing protein</fullName>
    </recommendedName>
</protein>
<evidence type="ECO:0000259" key="2">
    <source>
        <dbReference type="Pfam" id="PF14111"/>
    </source>
</evidence>
<dbReference type="PANTHER" id="PTHR31286:SF179">
    <property type="entry name" value="RNASE H TYPE-1 DOMAIN-CONTAINING PROTEIN"/>
    <property type="match status" value="1"/>
</dbReference>
<dbReference type="PANTHER" id="PTHR31286">
    <property type="entry name" value="GLYCINE-RICH CELL WALL STRUCTURAL PROTEIN 1.8-LIKE"/>
    <property type="match status" value="1"/>
</dbReference>
<dbReference type="AlphaFoldDB" id="A0A2I0VAC2"/>
<name>A0A2I0VAC2_9ASPA</name>
<evidence type="ECO:0000313" key="4">
    <source>
        <dbReference type="Proteomes" id="UP000233837"/>
    </source>
</evidence>
<reference evidence="3 4" key="1">
    <citation type="journal article" date="2016" name="Sci. Rep.">
        <title>The Dendrobium catenatum Lindl. genome sequence provides insights into polysaccharide synthase, floral development and adaptive evolution.</title>
        <authorList>
            <person name="Zhang G.Q."/>
            <person name="Xu Q."/>
            <person name="Bian C."/>
            <person name="Tsai W.C."/>
            <person name="Yeh C.M."/>
            <person name="Liu K.W."/>
            <person name="Yoshida K."/>
            <person name="Zhang L.S."/>
            <person name="Chang S.B."/>
            <person name="Chen F."/>
            <person name="Shi Y."/>
            <person name="Su Y.Y."/>
            <person name="Zhang Y.Q."/>
            <person name="Chen L.J."/>
            <person name="Yin Y."/>
            <person name="Lin M."/>
            <person name="Huang H."/>
            <person name="Deng H."/>
            <person name="Wang Z.W."/>
            <person name="Zhu S.L."/>
            <person name="Zhao X."/>
            <person name="Deng C."/>
            <person name="Niu S.C."/>
            <person name="Huang J."/>
            <person name="Wang M."/>
            <person name="Liu G.H."/>
            <person name="Yang H.J."/>
            <person name="Xiao X.J."/>
            <person name="Hsiao Y.Y."/>
            <person name="Wu W.L."/>
            <person name="Chen Y.Y."/>
            <person name="Mitsuda N."/>
            <person name="Ohme-Takagi M."/>
            <person name="Luo Y.B."/>
            <person name="Van de Peer Y."/>
            <person name="Liu Z.J."/>
        </authorList>
    </citation>
    <scope>NUCLEOTIDE SEQUENCE [LARGE SCALE GENOMIC DNA]</scope>
    <source>
        <tissue evidence="3">The whole plant</tissue>
    </source>
</reference>
<dbReference type="InterPro" id="IPR040256">
    <property type="entry name" value="At4g02000-like"/>
</dbReference>
<dbReference type="Pfam" id="PF14111">
    <property type="entry name" value="DUF4283"/>
    <property type="match status" value="1"/>
</dbReference>
<evidence type="ECO:0000256" key="1">
    <source>
        <dbReference type="SAM" id="MobiDB-lite"/>
    </source>
</evidence>
<reference evidence="3 4" key="2">
    <citation type="journal article" date="2017" name="Nature">
        <title>The Apostasia genome and the evolution of orchids.</title>
        <authorList>
            <person name="Zhang G.Q."/>
            <person name="Liu K.W."/>
            <person name="Li Z."/>
            <person name="Lohaus R."/>
            <person name="Hsiao Y.Y."/>
            <person name="Niu S.C."/>
            <person name="Wang J.Y."/>
            <person name="Lin Y.C."/>
            <person name="Xu Q."/>
            <person name="Chen L.J."/>
            <person name="Yoshida K."/>
            <person name="Fujiwara S."/>
            <person name="Wang Z.W."/>
            <person name="Zhang Y.Q."/>
            <person name="Mitsuda N."/>
            <person name="Wang M."/>
            <person name="Liu G.H."/>
            <person name="Pecoraro L."/>
            <person name="Huang H.X."/>
            <person name="Xiao X.J."/>
            <person name="Lin M."/>
            <person name="Wu X.Y."/>
            <person name="Wu W.L."/>
            <person name="Chen Y.Y."/>
            <person name="Chang S.B."/>
            <person name="Sakamoto S."/>
            <person name="Ohme-Takagi M."/>
            <person name="Yagi M."/>
            <person name="Zeng S.J."/>
            <person name="Shen C.Y."/>
            <person name="Yeh C.M."/>
            <person name="Luo Y.B."/>
            <person name="Tsai W.C."/>
            <person name="Van de Peer Y."/>
            <person name="Liu Z.J."/>
        </authorList>
    </citation>
    <scope>NUCLEOTIDE SEQUENCE [LARGE SCALE GENOMIC DNA]</scope>
    <source>
        <tissue evidence="3">The whole plant</tissue>
    </source>
</reference>
<proteinExistence type="predicted"/>
<gene>
    <name evidence="3" type="ORF">MA16_Dca027700</name>
</gene>
<keyword evidence="4" id="KW-1185">Reference proteome</keyword>